<evidence type="ECO:0000313" key="1">
    <source>
        <dbReference type="EMBL" id="PTQ12028.1"/>
    </source>
</evidence>
<gene>
    <name evidence="1" type="ORF">CLG96_05465</name>
</gene>
<sequence length="76" mass="8176">MEQSANIEEMLWVLAEAVAALTELAAGGTLAQVGLDTLDTAISRLQQMAEQTGHPGVSQHLMTARGQLRRRFGQEA</sequence>
<comment type="caution">
    <text evidence="1">The sequence shown here is derived from an EMBL/GenBank/DDBJ whole genome shotgun (WGS) entry which is preliminary data.</text>
</comment>
<protein>
    <submittedName>
        <fullName evidence="1">Uncharacterized protein</fullName>
    </submittedName>
</protein>
<dbReference type="EMBL" id="NWBU01000005">
    <property type="protein sequence ID" value="PTQ12028.1"/>
    <property type="molecule type" value="Genomic_DNA"/>
</dbReference>
<name>A0A2T5FZ96_9SPHN</name>
<accession>A0A2T5FZ96</accession>
<dbReference type="Proteomes" id="UP000244162">
    <property type="component" value="Unassembled WGS sequence"/>
</dbReference>
<reference evidence="1 2" key="1">
    <citation type="submission" date="2017-09" db="EMBL/GenBank/DDBJ databases">
        <title>Sphingomonas panjinensis sp.nov., isolated from oil-contaminated soil.</title>
        <authorList>
            <person name="Wang L."/>
            <person name="Chen L."/>
        </authorList>
    </citation>
    <scope>NUCLEOTIDE SEQUENCE [LARGE SCALE GENOMIC DNA]</scope>
    <source>
        <strain evidence="1 2">FW-11</strain>
    </source>
</reference>
<dbReference type="AlphaFoldDB" id="A0A2T5FZ96"/>
<proteinExistence type="predicted"/>
<keyword evidence="2" id="KW-1185">Reference proteome</keyword>
<organism evidence="1 2">
    <name type="scientific">Sphingomonas oleivorans</name>
    <dbReference type="NCBI Taxonomy" id="1735121"/>
    <lineage>
        <taxon>Bacteria</taxon>
        <taxon>Pseudomonadati</taxon>
        <taxon>Pseudomonadota</taxon>
        <taxon>Alphaproteobacteria</taxon>
        <taxon>Sphingomonadales</taxon>
        <taxon>Sphingomonadaceae</taxon>
        <taxon>Sphingomonas</taxon>
    </lineage>
</organism>
<evidence type="ECO:0000313" key="2">
    <source>
        <dbReference type="Proteomes" id="UP000244162"/>
    </source>
</evidence>